<reference evidence="1 2" key="1">
    <citation type="submission" date="2022-01" db="EMBL/GenBank/DDBJ databases">
        <title>Labilibaculum sp. nov, a marine bacterium isolated from Antarctica.</title>
        <authorList>
            <person name="Dai W."/>
        </authorList>
    </citation>
    <scope>NUCLEOTIDE SEQUENCE [LARGE SCALE GENOMIC DNA]</scope>
    <source>
        <strain evidence="1 2">DW002</strain>
    </source>
</reference>
<proteinExistence type="predicted"/>
<accession>A0ABT5VS13</accession>
<evidence type="ECO:0000313" key="2">
    <source>
        <dbReference type="Proteomes" id="UP001528920"/>
    </source>
</evidence>
<keyword evidence="2" id="KW-1185">Reference proteome</keyword>
<protein>
    <submittedName>
        <fullName evidence="1">Uncharacterized protein</fullName>
    </submittedName>
</protein>
<dbReference type="Gene3D" id="2.170.130.10">
    <property type="entry name" value="TonB-dependent receptor, plug domain"/>
    <property type="match status" value="1"/>
</dbReference>
<sequence length="284" mass="32591">MNKTITLFLFLLCYFNAYSQKTIEVSDNKLDQFFYDKMPEYITKFGLEDLRNSTDSLRLRIWSGKGTIEVTQQNGVKANLTQWTMWQDPIINKVDFKSEISKQLLDTLLAYDITTLPADNTWGIDGSYIHIEVSTPEKYRTYTYWSPRLSEGGNRFKVAKIERLANSILNRNKHFNEFIETLPPGGYGLSSGQIDCYLPEGSKESSLYQEVKKRMQLELGITENTSHTKFPQLIIDTIPCYMKGLNKYELSEIKDIKIITEKGKVSTFYGANAANGCVIITTKK</sequence>
<gene>
    <name evidence="1" type="ORF">L3049_09395</name>
</gene>
<dbReference type="EMBL" id="JAKJSC010000001">
    <property type="protein sequence ID" value="MDE5418224.1"/>
    <property type="molecule type" value="Genomic_DNA"/>
</dbReference>
<name>A0ABT5VS13_9BACT</name>
<dbReference type="RefSeq" id="WP_275109550.1">
    <property type="nucleotide sequence ID" value="NZ_JAKJSC010000001.1"/>
</dbReference>
<comment type="caution">
    <text evidence="1">The sequence shown here is derived from an EMBL/GenBank/DDBJ whole genome shotgun (WGS) entry which is preliminary data.</text>
</comment>
<dbReference type="Proteomes" id="UP001528920">
    <property type="component" value="Unassembled WGS sequence"/>
</dbReference>
<dbReference type="InterPro" id="IPR037066">
    <property type="entry name" value="Plug_dom_sf"/>
</dbReference>
<evidence type="ECO:0000313" key="1">
    <source>
        <dbReference type="EMBL" id="MDE5418224.1"/>
    </source>
</evidence>
<organism evidence="1 2">
    <name type="scientific">Paralabilibaculum antarcticum</name>
    <dbReference type="NCBI Taxonomy" id="2912572"/>
    <lineage>
        <taxon>Bacteria</taxon>
        <taxon>Pseudomonadati</taxon>
        <taxon>Bacteroidota</taxon>
        <taxon>Bacteroidia</taxon>
        <taxon>Marinilabiliales</taxon>
        <taxon>Marinifilaceae</taxon>
        <taxon>Paralabilibaculum</taxon>
    </lineage>
</organism>